<accession>A0A0M8MCP6</accession>
<organism evidence="2 3">
    <name type="scientific">Flavobacterium akiainvivens</name>
    <dbReference type="NCBI Taxonomy" id="1202724"/>
    <lineage>
        <taxon>Bacteria</taxon>
        <taxon>Pseudomonadati</taxon>
        <taxon>Bacteroidota</taxon>
        <taxon>Flavobacteriia</taxon>
        <taxon>Flavobacteriales</taxon>
        <taxon>Flavobacteriaceae</taxon>
        <taxon>Flavobacterium</taxon>
    </lineage>
</organism>
<dbReference type="RefSeq" id="WP_054407527.1">
    <property type="nucleotide sequence ID" value="NZ_FOYA01000007.1"/>
</dbReference>
<protein>
    <submittedName>
        <fullName evidence="2">Uncharacterized protein</fullName>
    </submittedName>
</protein>
<feature type="transmembrane region" description="Helical" evidence="1">
    <location>
        <begin position="6"/>
        <end position="25"/>
    </location>
</feature>
<keyword evidence="1" id="KW-0472">Membrane</keyword>
<evidence type="ECO:0000313" key="2">
    <source>
        <dbReference type="EMBL" id="KOS06044.1"/>
    </source>
</evidence>
<dbReference type="AlphaFoldDB" id="A0A0M8MCP6"/>
<keyword evidence="1" id="KW-1133">Transmembrane helix</keyword>
<sequence length="59" mass="6858">MPFKLLQIFLILVFVTLVISILDSRRRLWATNRNGRAFTVRGIILLGVIILFLVFSLLR</sequence>
<dbReference type="Proteomes" id="UP000037755">
    <property type="component" value="Unassembled WGS sequence"/>
</dbReference>
<comment type="caution">
    <text evidence="2">The sequence shown here is derived from an EMBL/GenBank/DDBJ whole genome shotgun (WGS) entry which is preliminary data.</text>
</comment>
<evidence type="ECO:0000313" key="3">
    <source>
        <dbReference type="Proteomes" id="UP000037755"/>
    </source>
</evidence>
<evidence type="ECO:0000256" key="1">
    <source>
        <dbReference type="SAM" id="Phobius"/>
    </source>
</evidence>
<keyword evidence="3" id="KW-1185">Reference proteome</keyword>
<dbReference type="EMBL" id="LIYD01000005">
    <property type="protein sequence ID" value="KOS06044.1"/>
    <property type="molecule type" value="Genomic_DNA"/>
</dbReference>
<proteinExistence type="predicted"/>
<dbReference type="STRING" id="1202724.AM493_08325"/>
<reference evidence="2 3" key="1">
    <citation type="submission" date="2015-08" db="EMBL/GenBank/DDBJ databases">
        <title>Whole genome sequence of Flavobacterium akiainvivens IK-1T, from decaying Wikstroemia oahuensis, an endemic Hawaiian shrub.</title>
        <authorList>
            <person name="Wan X."/>
            <person name="Hou S."/>
            <person name="Saito J."/>
            <person name="Donachie S."/>
        </authorList>
    </citation>
    <scope>NUCLEOTIDE SEQUENCE [LARGE SCALE GENOMIC DNA]</scope>
    <source>
        <strain evidence="2 3">IK-1</strain>
    </source>
</reference>
<dbReference type="PATRIC" id="fig|1202724.3.peg.1731"/>
<feature type="transmembrane region" description="Helical" evidence="1">
    <location>
        <begin position="37"/>
        <end position="58"/>
    </location>
</feature>
<gene>
    <name evidence="2" type="ORF">AM493_08325</name>
</gene>
<name>A0A0M8MCP6_9FLAO</name>
<keyword evidence="1" id="KW-0812">Transmembrane</keyword>